<proteinExistence type="predicted"/>
<name>A0AA48RB50_9ZZZZ</name>
<dbReference type="InterPro" id="IPR019285">
    <property type="entry name" value="DUF2336"/>
</dbReference>
<evidence type="ECO:0000313" key="1">
    <source>
        <dbReference type="EMBL" id="CAJ0876209.1"/>
    </source>
</evidence>
<gene>
    <name evidence="1" type="ORF">AMST5_02764</name>
</gene>
<dbReference type="Pfam" id="PF10098">
    <property type="entry name" value="DUF2336"/>
    <property type="match status" value="1"/>
</dbReference>
<accession>A0AA48RB50</accession>
<evidence type="ECO:0008006" key="2">
    <source>
        <dbReference type="Google" id="ProtNLM"/>
    </source>
</evidence>
<dbReference type="AlphaFoldDB" id="A0AA48RB50"/>
<protein>
    <recommendedName>
        <fullName evidence="2">DUF2336 domain-containing protein</fullName>
    </recommendedName>
</protein>
<sequence length="332" mass="36348">MHPEKTERRTEEGAILREIVDQFLERQVHPPADYKQFEQLTLGMIDILEAPAVARILRTLCSHPEISQTIFDRLRDKGGPCVELAVQFSPYLTRDEMMAAARGADSVMAGAVARRADLDADIIVALLRRGEAATLRALAENQAAKFDASVRRVLIEAARSDRAFARALLDREDFGAEDEALFFAANRQERGNMILNAIRRTLASGRGALSVEPELAARLEAAALRRDRDAMTAIFAEAFRCRKLRARMILDDPRGEPLALALAALGVDPDAATRVFLCADPAIAHDTATVRDLVQMVRLVPPRAAAEIIVAATGGWLRAGELAHTTPIDRAG</sequence>
<reference evidence="1" key="1">
    <citation type="submission" date="2023-07" db="EMBL/GenBank/DDBJ databases">
        <authorList>
            <person name="Pelsma A.J. K."/>
        </authorList>
    </citation>
    <scope>NUCLEOTIDE SEQUENCE</scope>
</reference>
<dbReference type="EMBL" id="OY288114">
    <property type="protein sequence ID" value="CAJ0876209.1"/>
    <property type="molecule type" value="Genomic_DNA"/>
</dbReference>
<organism evidence="1">
    <name type="scientific">freshwater sediment metagenome</name>
    <dbReference type="NCBI Taxonomy" id="556182"/>
    <lineage>
        <taxon>unclassified sequences</taxon>
        <taxon>metagenomes</taxon>
        <taxon>ecological metagenomes</taxon>
    </lineage>
</organism>